<dbReference type="EMBL" id="LNGF01000019">
    <property type="protein sequence ID" value="KYC47665.1"/>
    <property type="molecule type" value="Genomic_DNA"/>
</dbReference>
<keyword evidence="1" id="KW-1133">Transmembrane helix</keyword>
<dbReference type="EMBL" id="LNJC01000019">
    <property type="protein sequence ID" value="KYC50126.1"/>
    <property type="molecule type" value="Genomic_DNA"/>
</dbReference>
<keyword evidence="1" id="KW-0472">Membrane</keyword>
<evidence type="ECO:0000313" key="4">
    <source>
        <dbReference type="EMBL" id="KYC50126.1"/>
    </source>
</evidence>
<dbReference type="Proteomes" id="UP000092401">
    <property type="component" value="Unassembled WGS sequence"/>
</dbReference>
<protein>
    <submittedName>
        <fullName evidence="2">Uncharacterized protein</fullName>
    </submittedName>
</protein>
<evidence type="ECO:0000256" key="1">
    <source>
        <dbReference type="SAM" id="Phobius"/>
    </source>
</evidence>
<proteinExistence type="predicted"/>
<dbReference type="Proteomes" id="UP000091929">
    <property type="component" value="Unassembled WGS sequence"/>
</dbReference>
<dbReference type="PATRIC" id="fig|1706436.3.peg.803"/>
<organism evidence="2 6">
    <name type="scientific">Candidatus Methanofastidiosum methylothiophilum</name>
    <dbReference type="NCBI Taxonomy" id="1705564"/>
    <lineage>
        <taxon>Archaea</taxon>
        <taxon>Methanobacteriati</taxon>
        <taxon>Methanobacteriota</taxon>
        <taxon>Stenosarchaea group</taxon>
        <taxon>Candidatus Methanofastidiosia</taxon>
        <taxon>Candidatus Methanofastidiosales</taxon>
        <taxon>Candidatus Methanofastidiosaceae</taxon>
        <taxon>Candidatus Methanofastidiosum</taxon>
    </lineage>
</organism>
<dbReference type="EMBL" id="LNGE01000017">
    <property type="protein sequence ID" value="KYC45492.1"/>
    <property type="molecule type" value="Genomic_DNA"/>
</dbReference>
<evidence type="ECO:0000313" key="3">
    <source>
        <dbReference type="EMBL" id="KYC47665.1"/>
    </source>
</evidence>
<feature type="transmembrane region" description="Helical" evidence="1">
    <location>
        <begin position="18"/>
        <end position="37"/>
    </location>
</feature>
<dbReference type="AlphaFoldDB" id="A0A150IKR5"/>
<dbReference type="Proteomes" id="UP000092403">
    <property type="component" value="Unassembled WGS sequence"/>
</dbReference>
<comment type="caution">
    <text evidence="2">The sequence shown here is derived from an EMBL/GenBank/DDBJ whole genome shotgun (WGS) entry which is preliminary data.</text>
</comment>
<sequence length="60" mass="6757">MKGILNKIKIYLTDWKNLLTHSIVGIGILLGGIFLPIHPHARMTVVGSVVFINVLRMKYI</sequence>
<keyword evidence="1" id="KW-0812">Transmembrane</keyword>
<reference evidence="5 6" key="1">
    <citation type="journal article" date="2016" name="ISME J.">
        <title>Chasing the elusive Euryarchaeota class WSA2: genomes reveal a uniquely fastidious methyl-reducing methanogen.</title>
        <authorList>
            <person name="Nobu M.K."/>
            <person name="Narihiro T."/>
            <person name="Kuroda K."/>
            <person name="Mei R."/>
            <person name="Liu W.T."/>
        </authorList>
    </citation>
    <scope>NUCLEOTIDE SEQUENCE [LARGE SCALE GENOMIC DNA]</scope>
    <source>
        <strain evidence="2">B03fssc0709_Meth_Bin005</strain>
        <strain evidence="3">B15fssc0709_Meth_Bin003</strain>
        <strain evidence="4">BMIXfssc0709_Meth_Bin006</strain>
    </source>
</reference>
<evidence type="ECO:0000313" key="5">
    <source>
        <dbReference type="Proteomes" id="UP000091929"/>
    </source>
</evidence>
<name>A0A150IKR5_9EURY</name>
<accession>A0A150IYS2</accession>
<evidence type="ECO:0000313" key="2">
    <source>
        <dbReference type="EMBL" id="KYC45492.1"/>
    </source>
</evidence>
<evidence type="ECO:0000313" key="6">
    <source>
        <dbReference type="Proteomes" id="UP000092401"/>
    </source>
</evidence>
<accession>A0A150IKR5</accession>
<dbReference type="PATRIC" id="fig|1706437.3.peg.996"/>
<dbReference type="PATRIC" id="fig|1706438.3.peg.1046"/>
<accession>A0A150IS45</accession>
<gene>
    <name evidence="2" type="ORF">APG10_00794</name>
    <name evidence="3" type="ORF">APG11_00986</name>
    <name evidence="4" type="ORF">APG12_01036</name>
</gene>